<feature type="region of interest" description="Disordered" evidence="1">
    <location>
        <begin position="98"/>
        <end position="122"/>
    </location>
</feature>
<dbReference type="GO" id="GO:0006508">
    <property type="term" value="P:proteolysis"/>
    <property type="evidence" value="ECO:0007669"/>
    <property type="project" value="InterPro"/>
</dbReference>
<reference evidence="3" key="1">
    <citation type="submission" date="2020-06" db="EMBL/GenBank/DDBJ databases">
        <title>Whole Genome Sequence of Bradyrhizobium sp. Strain 1S1.</title>
        <authorList>
            <person name="Bromfield E.S.P."/>
            <person name="Cloutier S."/>
        </authorList>
    </citation>
    <scope>NUCLEOTIDE SEQUENCE [LARGE SCALE GENOMIC DNA]</scope>
    <source>
        <strain evidence="3">1S1</strain>
    </source>
</reference>
<sequence length="507" mass="53913">MDKVVVSNKRALTGKYTADGLAKIEAAISRLAAADNARGIKTGRIYIDAADDMADVGDSVINTQDETGAKEAIDAIAHKFNPDYLVLLGGPDIVPHIGLDNPTPRDGDSHVPSDLPYASSAPHSRNIEDFLDAGRVVSRIPAPAGDNPGFLTRLLDQSSAHASRPVADYASYFAISADAWTDSTQMSLNQIFGNFNDLKLAPPATHTDIDADLAKRAHFINCHGRALRPKFFGEKNGQKPVSIEGSKLAGNIEPDTVVAAECCYGADMYDHLLAGSGLPICLSYLENGAIGFVGSTNISYGPAEAIGAADLLAQFFWINLLKGQSLGRAFLQARQDFVRRERMSDPANLKTIGQFILLGDASVHPCSLPAHVAASAGVGVVDATMQRKAVRLALVSNGQSVMESASKMGKLVTSRSRLAGHADLLEKVRGLAGQRGLEKPDVASYRVSGGRVFMSSVKSLAAKPLVTVAIETTRNEDGVPEVRLLVAHSLREDGDIAISSLRTYVSR</sequence>
<accession>A0A973WB04</accession>
<evidence type="ECO:0000313" key="3">
    <source>
        <dbReference type="EMBL" id="NVI50447.1"/>
    </source>
</evidence>
<evidence type="ECO:0000256" key="1">
    <source>
        <dbReference type="SAM" id="MobiDB-lite"/>
    </source>
</evidence>
<dbReference type="InterPro" id="IPR001769">
    <property type="entry name" value="Gingipain"/>
</dbReference>
<dbReference type="RefSeq" id="WP_166217254.1">
    <property type="nucleotide sequence ID" value="NZ_CP088284.1"/>
</dbReference>
<protein>
    <recommendedName>
        <fullName evidence="2">Gingipain domain-containing protein</fullName>
    </recommendedName>
</protein>
<dbReference type="EMBL" id="JAAOLE020000002">
    <property type="protein sequence ID" value="NVI50447.1"/>
    <property type="molecule type" value="Genomic_DNA"/>
</dbReference>
<evidence type="ECO:0000259" key="2">
    <source>
        <dbReference type="Pfam" id="PF01364"/>
    </source>
</evidence>
<comment type="caution">
    <text evidence="3">The sequence shown here is derived from an EMBL/GenBank/DDBJ whole genome shotgun (WGS) entry which is preliminary data.</text>
</comment>
<organism evidence="3">
    <name type="scientific">Bradyrhizobium septentrionale</name>
    <dbReference type="NCBI Taxonomy" id="1404411"/>
    <lineage>
        <taxon>Bacteria</taxon>
        <taxon>Pseudomonadati</taxon>
        <taxon>Pseudomonadota</taxon>
        <taxon>Alphaproteobacteria</taxon>
        <taxon>Hyphomicrobiales</taxon>
        <taxon>Nitrobacteraceae</taxon>
        <taxon>Bradyrhizobium</taxon>
    </lineage>
</organism>
<feature type="domain" description="Gingipain" evidence="2">
    <location>
        <begin position="24"/>
        <end position="363"/>
    </location>
</feature>
<dbReference type="Pfam" id="PF01364">
    <property type="entry name" value="Peptidase_C25"/>
    <property type="match status" value="1"/>
</dbReference>
<name>A0A973WB04_9BRAD</name>
<proteinExistence type="predicted"/>
<dbReference type="AlphaFoldDB" id="A0A973WB04"/>
<dbReference type="GO" id="GO:0008234">
    <property type="term" value="F:cysteine-type peptidase activity"/>
    <property type="evidence" value="ECO:0007669"/>
    <property type="project" value="InterPro"/>
</dbReference>
<gene>
    <name evidence="3" type="ORF">HAP48_048225</name>
</gene>